<evidence type="ECO:0000259" key="3">
    <source>
        <dbReference type="PROSITE" id="PS51340"/>
    </source>
</evidence>
<name>A0A9D1ZBA8_9ACTN</name>
<dbReference type="GO" id="GO:0006777">
    <property type="term" value="P:Mo-molybdopterin cofactor biosynthetic process"/>
    <property type="evidence" value="ECO:0007669"/>
    <property type="project" value="UniProtKB-KW"/>
</dbReference>
<dbReference type="SUPFAM" id="SSF50800">
    <property type="entry name" value="PK beta-barrel domain-like"/>
    <property type="match status" value="1"/>
</dbReference>
<dbReference type="GO" id="GO:0030170">
    <property type="term" value="F:pyridoxal phosphate binding"/>
    <property type="evidence" value="ECO:0007669"/>
    <property type="project" value="InterPro"/>
</dbReference>
<dbReference type="AlphaFoldDB" id="A0A9D1ZBA8"/>
<feature type="non-terminal residue" evidence="4">
    <location>
        <position position="1"/>
    </location>
</feature>
<dbReference type="InterPro" id="IPR052716">
    <property type="entry name" value="MOSC_domain"/>
</dbReference>
<dbReference type="Pfam" id="PF01967">
    <property type="entry name" value="MoaC"/>
    <property type="match status" value="1"/>
</dbReference>
<keyword evidence="2" id="KW-0501">Molybdenum cofactor biosynthesis</keyword>
<reference evidence="4" key="1">
    <citation type="journal article" date="2021" name="PeerJ">
        <title>Extensive microbial diversity within the chicken gut microbiome revealed by metagenomics and culture.</title>
        <authorList>
            <person name="Gilroy R."/>
            <person name="Ravi A."/>
            <person name="Getino M."/>
            <person name="Pursley I."/>
            <person name="Horton D.L."/>
            <person name="Alikhan N.F."/>
            <person name="Baker D."/>
            <person name="Gharbi K."/>
            <person name="Hall N."/>
            <person name="Watson M."/>
            <person name="Adriaenssens E.M."/>
            <person name="Foster-Nyarko E."/>
            <person name="Jarju S."/>
            <person name="Secka A."/>
            <person name="Antonio M."/>
            <person name="Oren A."/>
            <person name="Chaudhuri R.R."/>
            <person name="La Ragione R."/>
            <person name="Hildebrand F."/>
            <person name="Pallen M.J."/>
        </authorList>
    </citation>
    <scope>NUCLEOTIDE SEQUENCE</scope>
    <source>
        <strain evidence="4">ChiHjej10B9-743</strain>
    </source>
</reference>
<protein>
    <submittedName>
        <fullName evidence="4">MOSC domain-containing protein</fullName>
    </submittedName>
</protein>
<dbReference type="PANTHER" id="PTHR36930">
    <property type="entry name" value="METAL-SULFUR CLUSTER BIOSYNTHESIS PROTEINS YUAD-RELATED"/>
    <property type="match status" value="1"/>
</dbReference>
<gene>
    <name evidence="4" type="ORF">IAA42_03350</name>
</gene>
<dbReference type="GO" id="GO:0030151">
    <property type="term" value="F:molybdenum ion binding"/>
    <property type="evidence" value="ECO:0007669"/>
    <property type="project" value="InterPro"/>
</dbReference>
<dbReference type="Gene3D" id="3.30.70.640">
    <property type="entry name" value="Molybdopterin cofactor biosynthesis C (MoaC) domain"/>
    <property type="match status" value="1"/>
</dbReference>
<dbReference type="Gene3D" id="2.40.33.20">
    <property type="entry name" value="PK beta-barrel domain-like"/>
    <property type="match status" value="1"/>
</dbReference>
<dbReference type="InterPro" id="IPR036522">
    <property type="entry name" value="MoaC_sf"/>
</dbReference>
<reference evidence="4" key="2">
    <citation type="submission" date="2021-04" db="EMBL/GenBank/DDBJ databases">
        <authorList>
            <person name="Gilroy R."/>
        </authorList>
    </citation>
    <scope>NUCLEOTIDE SEQUENCE</scope>
    <source>
        <strain evidence="4">ChiHjej10B9-743</strain>
    </source>
</reference>
<evidence type="ECO:0000256" key="1">
    <source>
        <dbReference type="ARBA" id="ARBA00005046"/>
    </source>
</evidence>
<evidence type="ECO:0000256" key="2">
    <source>
        <dbReference type="ARBA" id="ARBA00023150"/>
    </source>
</evidence>
<proteinExistence type="predicted"/>
<dbReference type="GO" id="GO:0003824">
    <property type="term" value="F:catalytic activity"/>
    <property type="evidence" value="ECO:0007669"/>
    <property type="project" value="InterPro"/>
</dbReference>
<dbReference type="Proteomes" id="UP000824133">
    <property type="component" value="Unassembled WGS sequence"/>
</dbReference>
<dbReference type="Pfam" id="PF03473">
    <property type="entry name" value="MOSC"/>
    <property type="match status" value="1"/>
</dbReference>
<organism evidence="4 5">
    <name type="scientific">Candidatus Olsenella excrementavium</name>
    <dbReference type="NCBI Taxonomy" id="2838709"/>
    <lineage>
        <taxon>Bacteria</taxon>
        <taxon>Bacillati</taxon>
        <taxon>Actinomycetota</taxon>
        <taxon>Coriobacteriia</taxon>
        <taxon>Coriobacteriales</taxon>
        <taxon>Atopobiaceae</taxon>
        <taxon>Olsenella</taxon>
    </lineage>
</organism>
<evidence type="ECO:0000313" key="4">
    <source>
        <dbReference type="EMBL" id="HIY79452.1"/>
    </source>
</evidence>
<feature type="domain" description="MOSC" evidence="3">
    <location>
        <begin position="63"/>
        <end position="187"/>
    </location>
</feature>
<dbReference type="SUPFAM" id="SSF55040">
    <property type="entry name" value="Molybdenum cofactor biosynthesis protein C, MoaC"/>
    <property type="match status" value="1"/>
</dbReference>
<dbReference type="PROSITE" id="PS51340">
    <property type="entry name" value="MOSC"/>
    <property type="match status" value="1"/>
</dbReference>
<dbReference type="PANTHER" id="PTHR36930:SF1">
    <property type="entry name" value="MOSC DOMAIN-CONTAINING PROTEIN"/>
    <property type="match status" value="1"/>
</dbReference>
<accession>A0A9D1ZBA8</accession>
<dbReference type="InterPro" id="IPR005302">
    <property type="entry name" value="MoCF_Sase_C"/>
</dbReference>
<comment type="caution">
    <text evidence="4">The sequence shown here is derived from an EMBL/GenBank/DDBJ whole genome shotgun (WGS) entry which is preliminary data.</text>
</comment>
<dbReference type="InterPro" id="IPR002820">
    <property type="entry name" value="Mopterin_CF_biosynth-C_dom"/>
</dbReference>
<evidence type="ECO:0000313" key="5">
    <source>
        <dbReference type="Proteomes" id="UP000824133"/>
    </source>
</evidence>
<dbReference type="InterPro" id="IPR011037">
    <property type="entry name" value="Pyrv_Knase-like_insert_dom_sf"/>
</dbReference>
<comment type="pathway">
    <text evidence="1">Cofactor biosynthesis; molybdopterin biosynthesis.</text>
</comment>
<sequence>AVSAAALTVYDMLKAHQRDMVVEEVRLVEKTGGASGDFSARGVRGAATVEAVCVSEEKGTRKHPVDEIELVVGEGVAGDAHAGRWHRQVSLLPAEAVDELRDLLPELAPGDFAENVLTRGLDLKALPVGTVLRAGAAELVVTQIGKECHAACEIRRLTGRCAMPTEGIFCVVTRGGSLRAGDRLEVVSR</sequence>
<dbReference type="EMBL" id="DXCP01000025">
    <property type="protein sequence ID" value="HIY79452.1"/>
    <property type="molecule type" value="Genomic_DNA"/>
</dbReference>